<dbReference type="InterPro" id="IPR016195">
    <property type="entry name" value="Pol/histidinol_Pase-like"/>
</dbReference>
<dbReference type="InterPro" id="IPR052018">
    <property type="entry name" value="PHP_domain"/>
</dbReference>
<name>A0A1M4S6U6_MARH1</name>
<evidence type="ECO:0000256" key="1">
    <source>
        <dbReference type="SAM" id="Phobius"/>
    </source>
</evidence>
<evidence type="ECO:0008006" key="4">
    <source>
        <dbReference type="Google" id="ProtNLM"/>
    </source>
</evidence>
<dbReference type="Gene3D" id="3.20.20.140">
    <property type="entry name" value="Metal-dependent hydrolases"/>
    <property type="match status" value="1"/>
</dbReference>
<keyword evidence="1" id="KW-0472">Membrane</keyword>
<keyword evidence="1" id="KW-1133">Transmembrane helix</keyword>
<dbReference type="NCBIfam" id="NF038032">
    <property type="entry name" value="CehA_McbA_metalo"/>
    <property type="match status" value="1"/>
</dbReference>
<keyword evidence="3" id="KW-1185">Reference proteome</keyword>
<dbReference type="EMBL" id="FQUI01000001">
    <property type="protein sequence ID" value="SHE27934.1"/>
    <property type="molecule type" value="Genomic_DNA"/>
</dbReference>
<dbReference type="PANTHER" id="PTHR42924:SF3">
    <property type="entry name" value="POLYMERASE_HISTIDINOL PHOSPHATASE N-TERMINAL DOMAIN-CONTAINING PROTEIN"/>
    <property type="match status" value="1"/>
</dbReference>
<gene>
    <name evidence="2" type="ORF">SAMN02745164_00094</name>
</gene>
<accession>A0A1M4S6U6</accession>
<dbReference type="PANTHER" id="PTHR42924">
    <property type="entry name" value="EXONUCLEASE"/>
    <property type="match status" value="1"/>
</dbReference>
<organism evidence="2 3">
    <name type="scientific">Marinitoga hydrogenitolerans (strain DSM 16785 / JCM 12826 / AT1271)</name>
    <dbReference type="NCBI Taxonomy" id="1122195"/>
    <lineage>
        <taxon>Bacteria</taxon>
        <taxon>Thermotogati</taxon>
        <taxon>Thermotogota</taxon>
        <taxon>Thermotogae</taxon>
        <taxon>Petrotogales</taxon>
        <taxon>Petrotogaceae</taxon>
        <taxon>Marinitoga</taxon>
    </lineage>
</organism>
<dbReference type="GO" id="GO:0004534">
    <property type="term" value="F:5'-3' RNA exonuclease activity"/>
    <property type="evidence" value="ECO:0007669"/>
    <property type="project" value="TreeGrafter"/>
</dbReference>
<protein>
    <recommendedName>
        <fullName evidence="4">Polymerase/histidinol phosphatase N-terminal domain-containing protein</fullName>
    </recommendedName>
</protein>
<reference evidence="2" key="1">
    <citation type="submission" date="2016-11" db="EMBL/GenBank/DDBJ databases">
        <authorList>
            <person name="Varghese N."/>
            <person name="Submissions S."/>
        </authorList>
    </citation>
    <scope>NUCLEOTIDE SEQUENCE [LARGE SCALE GENOMIC DNA]</scope>
    <source>
        <strain evidence="2">DSM 16785</strain>
    </source>
</reference>
<dbReference type="AlphaFoldDB" id="A0A1M4S6U6"/>
<keyword evidence="1" id="KW-0812">Transmembrane</keyword>
<dbReference type="RefSeq" id="WP_072862276.1">
    <property type="nucleotide sequence ID" value="NZ_FQUI01000001.1"/>
</dbReference>
<dbReference type="Proteomes" id="UP000184334">
    <property type="component" value="Unassembled WGS sequence"/>
</dbReference>
<sequence>MKRYYVLIFLIINSILIFSFPNDLILLFGNPHSHTSFSDGEPGTIPEDAYKYARDVANIDFLAVTDHAYYFEAKYNNRDKFEVMKEMAEKETTKNFVALAGFEWTSGSGHINVFQANTWTSRNVKTTTEEFYNWLVNEKAVAQFNHPISMFGIFKNFEYYPEVDQYINLIEVGNGSWSKNDTINDEMFSNYILALKKGWHVGATVGQDNHAANWGTGNDSRTALWVKSRTKKEILNSFFNRKTYGTEDKNVKLWIETNKAMMGDIYYYNSIPENIKLNVYYKDPDKENVKKLKIYTPNNLYVFDNLPFEFEKEIEIPIDSPYFFVFASLEQEDGDKVVSTAIWYESKDGIRLFDLPKTVMYKNSGNNYNFYLYNVLNKKSSADIKIYIDDSLKYDNKINLSSFEKRMINTMLKTPDKDKINLKIYINNLLWYENDIILKDKIIISAIDINPEIFKGKYTIKNNLSENSYIILISSSALKDEIMYNKIVELSKNKRIGIVLDEINENLLNLIPTKYEITTEKFNNKILNKLYFNNGFKILFKGKERGFILNKNYVIFTGNPFESAENEVFLKKLLKIK</sequence>
<evidence type="ECO:0000313" key="2">
    <source>
        <dbReference type="EMBL" id="SHE27934.1"/>
    </source>
</evidence>
<feature type="transmembrane region" description="Helical" evidence="1">
    <location>
        <begin position="7"/>
        <end position="28"/>
    </location>
</feature>
<dbReference type="GO" id="GO:0035312">
    <property type="term" value="F:5'-3' DNA exonuclease activity"/>
    <property type="evidence" value="ECO:0007669"/>
    <property type="project" value="TreeGrafter"/>
</dbReference>
<dbReference type="STRING" id="1122195.SAMN02745164_00094"/>
<dbReference type="OrthoDB" id="9801679at2"/>
<proteinExistence type="predicted"/>
<evidence type="ECO:0000313" key="3">
    <source>
        <dbReference type="Proteomes" id="UP000184334"/>
    </source>
</evidence>
<dbReference type="SUPFAM" id="SSF89550">
    <property type="entry name" value="PHP domain-like"/>
    <property type="match status" value="1"/>
</dbReference>
<comment type="caution">
    <text evidence="2">The sequence shown here is derived from an EMBL/GenBank/DDBJ whole genome shotgun (WGS) entry which is preliminary data.</text>
</comment>